<proteinExistence type="predicted"/>
<accession>A0A0A9HU88</accession>
<dbReference type="EMBL" id="GBRH01159435">
    <property type="protein sequence ID" value="JAE38461.1"/>
    <property type="molecule type" value="Transcribed_RNA"/>
</dbReference>
<evidence type="ECO:0000313" key="2">
    <source>
        <dbReference type="EMBL" id="JAE38461.1"/>
    </source>
</evidence>
<reference evidence="2" key="1">
    <citation type="submission" date="2014-09" db="EMBL/GenBank/DDBJ databases">
        <authorList>
            <person name="Magalhaes I.L.F."/>
            <person name="Oliveira U."/>
            <person name="Santos F.R."/>
            <person name="Vidigal T.H.D.A."/>
            <person name="Brescovit A.D."/>
            <person name="Santos A.J."/>
        </authorList>
    </citation>
    <scope>NUCLEOTIDE SEQUENCE</scope>
    <source>
        <tissue evidence="2">Shoot tissue taken approximately 20 cm above the soil surface</tissue>
    </source>
</reference>
<evidence type="ECO:0000256" key="1">
    <source>
        <dbReference type="SAM" id="MobiDB-lite"/>
    </source>
</evidence>
<feature type="region of interest" description="Disordered" evidence="1">
    <location>
        <begin position="1"/>
        <end position="29"/>
    </location>
</feature>
<reference evidence="2" key="2">
    <citation type="journal article" date="2015" name="Data Brief">
        <title>Shoot transcriptome of the giant reed, Arundo donax.</title>
        <authorList>
            <person name="Barrero R.A."/>
            <person name="Guerrero F.D."/>
            <person name="Moolhuijzen P."/>
            <person name="Goolsby J.A."/>
            <person name="Tidwell J."/>
            <person name="Bellgard S.E."/>
            <person name="Bellgard M.I."/>
        </authorList>
    </citation>
    <scope>NUCLEOTIDE SEQUENCE</scope>
    <source>
        <tissue evidence="2">Shoot tissue taken approximately 20 cm above the soil surface</tissue>
    </source>
</reference>
<protein>
    <submittedName>
        <fullName evidence="2">Pco080956</fullName>
    </submittedName>
</protein>
<name>A0A0A9HU88_ARUDO</name>
<dbReference type="AlphaFoldDB" id="A0A0A9HU88"/>
<sequence>MRKLAMVTRKSSPPKSLRFADEVANASRR</sequence>
<organism evidence="2">
    <name type="scientific">Arundo donax</name>
    <name type="common">Giant reed</name>
    <name type="synonym">Donax arundinaceus</name>
    <dbReference type="NCBI Taxonomy" id="35708"/>
    <lineage>
        <taxon>Eukaryota</taxon>
        <taxon>Viridiplantae</taxon>
        <taxon>Streptophyta</taxon>
        <taxon>Embryophyta</taxon>
        <taxon>Tracheophyta</taxon>
        <taxon>Spermatophyta</taxon>
        <taxon>Magnoliopsida</taxon>
        <taxon>Liliopsida</taxon>
        <taxon>Poales</taxon>
        <taxon>Poaceae</taxon>
        <taxon>PACMAD clade</taxon>
        <taxon>Arundinoideae</taxon>
        <taxon>Arundineae</taxon>
        <taxon>Arundo</taxon>
    </lineage>
</organism>